<dbReference type="AlphaFoldDB" id="A0A0C1DDM1"/>
<proteinExistence type="predicted"/>
<dbReference type="Gene3D" id="3.40.50.720">
    <property type="entry name" value="NAD(P)-binding Rossmann-like Domain"/>
    <property type="match status" value="1"/>
</dbReference>
<evidence type="ECO:0000259" key="2">
    <source>
        <dbReference type="Pfam" id="PF13478"/>
    </source>
</evidence>
<accession>A0A0C1DDM1</accession>
<gene>
    <name evidence="3" type="ORF">OC25_18215</name>
</gene>
<dbReference type="Pfam" id="PF02625">
    <property type="entry name" value="XdhC_CoxI"/>
    <property type="match status" value="1"/>
</dbReference>
<dbReference type="RefSeq" id="WP_039479016.1">
    <property type="nucleotide sequence ID" value="NZ_JSYN01000023.1"/>
</dbReference>
<feature type="domain" description="XdhC Rossmann" evidence="2">
    <location>
        <begin position="204"/>
        <end position="343"/>
    </location>
</feature>
<protein>
    <submittedName>
        <fullName evidence="3">Alanine dehydrogenase</fullName>
    </submittedName>
</protein>
<dbReference type="PANTHER" id="PTHR30388:SF4">
    <property type="entry name" value="MOLYBDENUM COFACTOR INSERTION CHAPERONE PAOD"/>
    <property type="match status" value="1"/>
</dbReference>
<reference evidence="3 4" key="1">
    <citation type="submission" date="2014-10" db="EMBL/GenBank/DDBJ databases">
        <title>Pedobacter Kyungheensis.</title>
        <authorList>
            <person name="Anderson B.M."/>
            <person name="Newman J.D."/>
        </authorList>
    </citation>
    <scope>NUCLEOTIDE SEQUENCE [LARGE SCALE GENOMIC DNA]</scope>
    <source>
        <strain evidence="3 4">KACC 16221</strain>
    </source>
</reference>
<dbReference type="EMBL" id="JSYN01000023">
    <property type="protein sequence ID" value="KIA92035.1"/>
    <property type="molecule type" value="Genomic_DNA"/>
</dbReference>
<name>A0A0C1DDM1_9SPHI</name>
<dbReference type="InterPro" id="IPR052698">
    <property type="entry name" value="MoCofactor_Util/Proc"/>
</dbReference>
<dbReference type="OrthoDB" id="9773039at2"/>
<dbReference type="InterPro" id="IPR003777">
    <property type="entry name" value="XdhC_CoxI"/>
</dbReference>
<dbReference type="InterPro" id="IPR027051">
    <property type="entry name" value="XdhC_Rossmann_dom"/>
</dbReference>
<evidence type="ECO:0000259" key="1">
    <source>
        <dbReference type="Pfam" id="PF02625"/>
    </source>
</evidence>
<organism evidence="3 4">
    <name type="scientific">Pedobacter kyungheensis</name>
    <dbReference type="NCBI Taxonomy" id="1069985"/>
    <lineage>
        <taxon>Bacteria</taxon>
        <taxon>Pseudomonadati</taxon>
        <taxon>Bacteroidota</taxon>
        <taxon>Sphingobacteriia</taxon>
        <taxon>Sphingobacteriales</taxon>
        <taxon>Sphingobacteriaceae</taxon>
        <taxon>Pedobacter</taxon>
    </lineage>
</organism>
<keyword evidence="4" id="KW-1185">Reference proteome</keyword>
<comment type="caution">
    <text evidence="3">The sequence shown here is derived from an EMBL/GenBank/DDBJ whole genome shotgun (WGS) entry which is preliminary data.</text>
</comment>
<evidence type="ECO:0000313" key="4">
    <source>
        <dbReference type="Proteomes" id="UP000031246"/>
    </source>
</evidence>
<sequence length="368" mass="39938">MNEINEILDAYKKASKANIRTALATVVKVEGSSYRRPGARMLVTETGQLTGAISGGCLEGDALRKALTAIHLQENRLVTYDTTDEDDAKLGIQLGCNGIVYILFEPLKPENENNPIAILSEVAGKREDAAIAVLFSLGGQQHTGTKFLLKSKNQFKNIPSFFNSNIEADLREVILTQTSVFKSYTCHNQPVTAFLEFISAPIAVVIAGAGNDAQPLAQMCHLLGWQVTVVDGRPAQATKQRFPTADDVLVAKAREVDLIKSDAHTAFVLMTHNYNYDVELLGRLLTTNTPYIGSLGPKKKLLKMLDELGLDTEPNRQRVHGPIGLDIGAETAAEIAVSIVAEIKAFFAGAAKEPLKDKVLPIHQHVGL</sequence>
<evidence type="ECO:0000313" key="3">
    <source>
        <dbReference type="EMBL" id="KIA92035.1"/>
    </source>
</evidence>
<feature type="domain" description="XdhC- CoxI" evidence="1">
    <location>
        <begin position="16"/>
        <end position="81"/>
    </location>
</feature>
<dbReference type="Pfam" id="PF13478">
    <property type="entry name" value="XdhC_C"/>
    <property type="match status" value="1"/>
</dbReference>
<dbReference type="Proteomes" id="UP000031246">
    <property type="component" value="Unassembled WGS sequence"/>
</dbReference>
<dbReference type="PANTHER" id="PTHR30388">
    <property type="entry name" value="ALDEHYDE OXIDOREDUCTASE MOLYBDENUM COFACTOR ASSEMBLY PROTEIN"/>
    <property type="match status" value="1"/>
</dbReference>